<feature type="transmembrane region" description="Helical" evidence="1">
    <location>
        <begin position="190"/>
        <end position="206"/>
    </location>
</feature>
<feature type="transmembrane region" description="Helical" evidence="1">
    <location>
        <begin position="51"/>
        <end position="69"/>
    </location>
</feature>
<proteinExistence type="predicted"/>
<feature type="transmembrane region" description="Helical" evidence="1">
    <location>
        <begin position="343"/>
        <end position="362"/>
    </location>
</feature>
<organism evidence="2 3">
    <name type="scientific">Candidatus Roizmanbacteria bacterium RIFCSPLOWO2_01_FULL_37_12</name>
    <dbReference type="NCBI Taxonomy" id="1802056"/>
    <lineage>
        <taxon>Bacteria</taxon>
        <taxon>Candidatus Roizmaniibacteriota</taxon>
    </lineage>
</organism>
<name>A0A1F7IE31_9BACT</name>
<dbReference type="AlphaFoldDB" id="A0A1F7IE31"/>
<dbReference type="EMBL" id="MGAG01000010">
    <property type="protein sequence ID" value="OGK41619.1"/>
    <property type="molecule type" value="Genomic_DNA"/>
</dbReference>
<feature type="transmembrane region" description="Helical" evidence="1">
    <location>
        <begin position="161"/>
        <end position="183"/>
    </location>
</feature>
<reference evidence="2 3" key="1">
    <citation type="journal article" date="2016" name="Nat. Commun.">
        <title>Thousands of microbial genomes shed light on interconnected biogeochemical processes in an aquifer system.</title>
        <authorList>
            <person name="Anantharaman K."/>
            <person name="Brown C.T."/>
            <person name="Hug L.A."/>
            <person name="Sharon I."/>
            <person name="Castelle C.J."/>
            <person name="Probst A.J."/>
            <person name="Thomas B.C."/>
            <person name="Singh A."/>
            <person name="Wilkins M.J."/>
            <person name="Karaoz U."/>
            <person name="Brodie E.L."/>
            <person name="Williams K.H."/>
            <person name="Hubbard S.S."/>
            <person name="Banfield J.F."/>
        </authorList>
    </citation>
    <scope>NUCLEOTIDE SEQUENCE [LARGE SCALE GENOMIC DNA]</scope>
</reference>
<keyword evidence="1" id="KW-0812">Transmembrane</keyword>
<evidence type="ECO:0000313" key="3">
    <source>
        <dbReference type="Proteomes" id="UP000177698"/>
    </source>
</evidence>
<sequence>MIIIYAGVLLSLSIYSFALIDPNITFFQTRGWEIFREKLVYFGYYERQNSWVAYFSLVIVLFAFHYFFVKKYKQFNPIRLAIIIGVILLISYPFLSHDFLNYMFDARIITFYRQNPYFYKALDFPDDYWLRFLQWTHRTYPYGPVFLLITLIPSFFSLGKFVLSFLFFKSTFVIFYFLAVFYLNKLNKKFAVVFATHPLIIIEGLVNSHNDLIAVSLGIIGIYYLLISKALISRLFFLLSIGIKFITFPILLLTKSNKRRNKFIFTFLIGVIVYLSIKSEIQPWYFLNLFIFLPLLKESINTSILLGASRLNIFFFGLLISYYPYIRLGGWDTIEKVELKHGIIGAAAIFNLLYFFYFYYLNRNNSKEKKNKK</sequence>
<feature type="transmembrane region" description="Helical" evidence="1">
    <location>
        <begin position="76"/>
        <end position="95"/>
    </location>
</feature>
<keyword evidence="1" id="KW-0472">Membrane</keyword>
<feature type="transmembrane region" description="Helical" evidence="1">
    <location>
        <begin position="304"/>
        <end position="323"/>
    </location>
</feature>
<gene>
    <name evidence="2" type="ORF">A2954_07100</name>
</gene>
<evidence type="ECO:0000256" key="1">
    <source>
        <dbReference type="SAM" id="Phobius"/>
    </source>
</evidence>
<protein>
    <recommendedName>
        <fullName evidence="4">DUF2029 domain-containing protein</fullName>
    </recommendedName>
</protein>
<comment type="caution">
    <text evidence="2">The sequence shown here is derived from an EMBL/GenBank/DDBJ whole genome shotgun (WGS) entry which is preliminary data.</text>
</comment>
<evidence type="ECO:0000313" key="2">
    <source>
        <dbReference type="EMBL" id="OGK41619.1"/>
    </source>
</evidence>
<feature type="transmembrane region" description="Helical" evidence="1">
    <location>
        <begin position="212"/>
        <end position="228"/>
    </location>
</feature>
<accession>A0A1F7IE31</accession>
<feature type="transmembrane region" description="Helical" evidence="1">
    <location>
        <begin position="264"/>
        <end position="292"/>
    </location>
</feature>
<keyword evidence="1" id="KW-1133">Transmembrane helix</keyword>
<dbReference type="STRING" id="1802056.A2954_07100"/>
<feature type="transmembrane region" description="Helical" evidence="1">
    <location>
        <begin position="235"/>
        <end position="252"/>
    </location>
</feature>
<evidence type="ECO:0008006" key="4">
    <source>
        <dbReference type="Google" id="ProtNLM"/>
    </source>
</evidence>
<dbReference type="Proteomes" id="UP000177698">
    <property type="component" value="Unassembled WGS sequence"/>
</dbReference>
<dbReference type="Pfam" id="PF26314">
    <property type="entry name" value="MptA_B_family"/>
    <property type="match status" value="1"/>
</dbReference>